<keyword evidence="7" id="KW-0106">Calcium</keyword>
<dbReference type="GO" id="GO:0006869">
    <property type="term" value="P:lipid transport"/>
    <property type="evidence" value="ECO:0007669"/>
    <property type="project" value="UniProtKB-KW"/>
</dbReference>
<evidence type="ECO:0000256" key="9">
    <source>
        <dbReference type="ARBA" id="ARBA00023055"/>
    </source>
</evidence>
<dbReference type="InterPro" id="IPR035892">
    <property type="entry name" value="C2_domain_sf"/>
</dbReference>
<dbReference type="Pfam" id="PF00168">
    <property type="entry name" value="C2"/>
    <property type="match status" value="1"/>
</dbReference>
<dbReference type="Proteomes" id="UP000054558">
    <property type="component" value="Unassembled WGS sequence"/>
</dbReference>
<name>A0A1Y1IIT9_KLENI</name>
<evidence type="ECO:0000256" key="2">
    <source>
        <dbReference type="ARBA" id="ARBA00006996"/>
    </source>
</evidence>
<keyword evidence="8 13" id="KW-1133">Transmembrane helix</keyword>
<feature type="region of interest" description="Disordered" evidence="12">
    <location>
        <begin position="715"/>
        <end position="741"/>
    </location>
</feature>
<evidence type="ECO:0000256" key="11">
    <source>
        <dbReference type="ARBA" id="ARBA00023136"/>
    </source>
</evidence>
<evidence type="ECO:0000259" key="14">
    <source>
        <dbReference type="PROSITE" id="PS50004"/>
    </source>
</evidence>
<evidence type="ECO:0000256" key="8">
    <source>
        <dbReference type="ARBA" id="ARBA00022989"/>
    </source>
</evidence>
<dbReference type="InterPro" id="IPR031468">
    <property type="entry name" value="SMP_LBD"/>
</dbReference>
<evidence type="ECO:0000256" key="4">
    <source>
        <dbReference type="ARBA" id="ARBA00022692"/>
    </source>
</evidence>
<feature type="compositionally biased region" description="Basic and acidic residues" evidence="12">
    <location>
        <begin position="732"/>
        <end position="741"/>
    </location>
</feature>
<dbReference type="InterPro" id="IPR039010">
    <property type="entry name" value="Synaptotagmin_SMP"/>
</dbReference>
<feature type="compositionally biased region" description="Polar residues" evidence="12">
    <location>
        <begin position="146"/>
        <end position="161"/>
    </location>
</feature>
<dbReference type="Gene3D" id="2.60.40.150">
    <property type="entry name" value="C2 domain"/>
    <property type="match status" value="1"/>
</dbReference>
<proteinExistence type="inferred from homology"/>
<feature type="region of interest" description="Disordered" evidence="12">
    <location>
        <begin position="1264"/>
        <end position="1304"/>
    </location>
</feature>
<dbReference type="GO" id="GO:0005783">
    <property type="term" value="C:endoplasmic reticulum"/>
    <property type="evidence" value="ECO:0000318"/>
    <property type="project" value="GO_Central"/>
</dbReference>
<evidence type="ECO:0000256" key="7">
    <source>
        <dbReference type="ARBA" id="ARBA00022837"/>
    </source>
</evidence>
<evidence type="ECO:0000256" key="13">
    <source>
        <dbReference type="SAM" id="Phobius"/>
    </source>
</evidence>
<keyword evidence="10" id="KW-0446">Lipid-binding</keyword>
<feature type="region of interest" description="Disordered" evidence="12">
    <location>
        <begin position="109"/>
        <end position="304"/>
    </location>
</feature>
<dbReference type="SMART" id="SM00239">
    <property type="entry name" value="C2"/>
    <property type="match status" value="1"/>
</dbReference>
<feature type="region of interest" description="Disordered" evidence="12">
    <location>
        <begin position="789"/>
        <end position="823"/>
    </location>
</feature>
<feature type="compositionally biased region" description="Basic and acidic residues" evidence="12">
    <location>
        <begin position="50"/>
        <end position="60"/>
    </location>
</feature>
<feature type="transmembrane region" description="Helical" evidence="13">
    <location>
        <begin position="841"/>
        <end position="860"/>
    </location>
</feature>
<dbReference type="SUPFAM" id="SSF49562">
    <property type="entry name" value="C2 domain (Calcium/lipid-binding domain, CaLB)"/>
    <property type="match status" value="1"/>
</dbReference>
<keyword evidence="17" id="KW-1185">Reference proteome</keyword>
<evidence type="ECO:0000256" key="6">
    <source>
        <dbReference type="ARBA" id="ARBA00022737"/>
    </source>
</evidence>
<evidence type="ECO:0000256" key="12">
    <source>
        <dbReference type="SAM" id="MobiDB-lite"/>
    </source>
</evidence>
<evidence type="ECO:0000259" key="15">
    <source>
        <dbReference type="PROSITE" id="PS51847"/>
    </source>
</evidence>
<feature type="compositionally biased region" description="Low complexity" evidence="12">
    <location>
        <begin position="238"/>
        <end position="251"/>
    </location>
</feature>
<keyword evidence="3" id="KW-0813">Transport</keyword>
<keyword evidence="9" id="KW-0445">Lipid transport</keyword>
<dbReference type="PANTHER" id="PTHR10774">
    <property type="entry name" value="EXTENDED SYNAPTOTAGMIN-RELATED"/>
    <property type="match status" value="1"/>
</dbReference>
<feature type="domain" description="SMP-LTD" evidence="15">
    <location>
        <begin position="928"/>
        <end position="1113"/>
    </location>
</feature>
<feature type="compositionally biased region" description="Basic and acidic residues" evidence="12">
    <location>
        <begin position="801"/>
        <end position="815"/>
    </location>
</feature>
<dbReference type="CDD" id="cd00030">
    <property type="entry name" value="C2"/>
    <property type="match status" value="1"/>
</dbReference>
<feature type="transmembrane region" description="Helical" evidence="13">
    <location>
        <begin position="866"/>
        <end position="889"/>
    </location>
</feature>
<feature type="transmembrane region" description="Helical" evidence="13">
    <location>
        <begin position="688"/>
        <end position="710"/>
    </location>
</feature>
<feature type="compositionally biased region" description="Basic and acidic residues" evidence="12">
    <location>
        <begin position="320"/>
        <end position="332"/>
    </location>
</feature>
<dbReference type="OMA" id="FRVEGIW"/>
<dbReference type="GO" id="GO:0008289">
    <property type="term" value="F:lipid binding"/>
    <property type="evidence" value="ECO:0007669"/>
    <property type="project" value="UniProtKB-KW"/>
</dbReference>
<accession>A0A1Y1IIT9</accession>
<protein>
    <submittedName>
        <fullName evidence="16">Calcium-dependent lipid-binding protein</fullName>
    </submittedName>
</protein>
<dbReference type="PROSITE" id="PS51847">
    <property type="entry name" value="SMP"/>
    <property type="match status" value="1"/>
</dbReference>
<dbReference type="Pfam" id="PF17047">
    <property type="entry name" value="SMP_LBD"/>
    <property type="match status" value="1"/>
</dbReference>
<keyword evidence="4 13" id="KW-0812">Transmembrane</keyword>
<evidence type="ECO:0000256" key="1">
    <source>
        <dbReference type="ARBA" id="ARBA00004167"/>
    </source>
</evidence>
<organism evidence="16 17">
    <name type="scientific">Klebsormidium nitens</name>
    <name type="common">Green alga</name>
    <name type="synonym">Ulothrix nitens</name>
    <dbReference type="NCBI Taxonomy" id="105231"/>
    <lineage>
        <taxon>Eukaryota</taxon>
        <taxon>Viridiplantae</taxon>
        <taxon>Streptophyta</taxon>
        <taxon>Klebsormidiophyceae</taxon>
        <taxon>Klebsormidiales</taxon>
        <taxon>Klebsormidiaceae</taxon>
        <taxon>Klebsormidium</taxon>
    </lineage>
</organism>
<dbReference type="InterPro" id="IPR000008">
    <property type="entry name" value="C2_dom"/>
</dbReference>
<evidence type="ECO:0000256" key="5">
    <source>
        <dbReference type="ARBA" id="ARBA00022723"/>
    </source>
</evidence>
<dbReference type="STRING" id="105231.A0A1Y1IIT9"/>
<feature type="compositionally biased region" description="Basic and acidic residues" evidence="12">
    <location>
        <begin position="1264"/>
        <end position="1286"/>
    </location>
</feature>
<comment type="similarity">
    <text evidence="2">Belongs to the synaptotagmin family.</text>
</comment>
<evidence type="ECO:0000256" key="10">
    <source>
        <dbReference type="ARBA" id="ARBA00023121"/>
    </source>
</evidence>
<evidence type="ECO:0000313" key="16">
    <source>
        <dbReference type="EMBL" id="GAQ90623.1"/>
    </source>
</evidence>
<keyword evidence="11 13" id="KW-0472">Membrane</keyword>
<reference evidence="16 17" key="1">
    <citation type="journal article" date="2014" name="Nat. Commun.">
        <title>Klebsormidium flaccidum genome reveals primary factors for plant terrestrial adaptation.</title>
        <authorList>
            <person name="Hori K."/>
            <person name="Maruyama F."/>
            <person name="Fujisawa T."/>
            <person name="Togashi T."/>
            <person name="Yamamoto N."/>
            <person name="Seo M."/>
            <person name="Sato S."/>
            <person name="Yamada T."/>
            <person name="Mori H."/>
            <person name="Tajima N."/>
            <person name="Moriyama T."/>
            <person name="Ikeuchi M."/>
            <person name="Watanabe M."/>
            <person name="Wada H."/>
            <person name="Kobayashi K."/>
            <person name="Saito M."/>
            <person name="Masuda T."/>
            <person name="Sasaki-Sekimoto Y."/>
            <person name="Mashiguchi K."/>
            <person name="Awai K."/>
            <person name="Shimojima M."/>
            <person name="Masuda S."/>
            <person name="Iwai M."/>
            <person name="Nobusawa T."/>
            <person name="Narise T."/>
            <person name="Kondo S."/>
            <person name="Saito H."/>
            <person name="Sato R."/>
            <person name="Murakawa M."/>
            <person name="Ihara Y."/>
            <person name="Oshima-Yamada Y."/>
            <person name="Ohtaka K."/>
            <person name="Satoh M."/>
            <person name="Sonobe K."/>
            <person name="Ishii M."/>
            <person name="Ohtani R."/>
            <person name="Kanamori-Sato M."/>
            <person name="Honoki R."/>
            <person name="Miyazaki D."/>
            <person name="Mochizuki H."/>
            <person name="Umetsu J."/>
            <person name="Higashi K."/>
            <person name="Shibata D."/>
            <person name="Kamiya Y."/>
            <person name="Sato N."/>
            <person name="Nakamura Y."/>
            <person name="Tabata S."/>
            <person name="Ida S."/>
            <person name="Kurokawa K."/>
            <person name="Ohta H."/>
        </authorList>
    </citation>
    <scope>NUCLEOTIDE SEQUENCE [LARGE SCALE GENOMIC DNA]</scope>
    <source>
        <strain evidence="16 17">NIES-2285</strain>
    </source>
</reference>
<feature type="compositionally biased region" description="Basic and acidic residues" evidence="12">
    <location>
        <begin position="122"/>
        <end position="134"/>
    </location>
</feature>
<feature type="compositionally biased region" description="Basic and acidic residues" evidence="12">
    <location>
        <begin position="202"/>
        <end position="213"/>
    </location>
</feature>
<feature type="region of interest" description="Disordered" evidence="12">
    <location>
        <begin position="1"/>
        <end position="86"/>
    </location>
</feature>
<sequence length="1304" mass="139711">MDVPESQPGESTLLKDESSPTASLHTREHRFTPEQRTSLKGFQVIAPGKRAGDQLDDYIRSRSPSATPPRSPTAQNSEALRFHEADSEIPSQVYSAGVPHAALDQRLGSGYYSSLQQDPDEMATREGGNTRRASDQSAPSILGQKSVDSLLTTDSNASHMSGASVKPGSMTEPGSMSLEQYRQEFDISFPGQAQDGAVEGRFSSELEKDEPRTSDIALHNARPAVSQGGGGVAIGRLTTSDSLASATSGASPRASLDRIAEYPIHQGQSISGGSGSSLFGPPSGRILAEPTDQVAMTDSAEVPHESALHQLTEALGFGAKSEEHGWAGEKRAAASQMDQIGDSHESTSAESKSTLSRVAEAVGLGGTAEGAGMEKREAAHELAELGAAHEESRDPLTGDAAEEKGLPPLTPFEQRQAAFEDGTPLGASLAKPEPLHVSKGGFADVSKSPVSVLEGNDAIKTEEVYSNKQSDIWGAVGVGAAEGAGVGVALGAAAAAAAVVAPPVTAVAAGVGAGTLVGAGAAAAFGAKTEVPAEQELTKTRATTTERMEFAEAGAGEREIPLSEFRLEKDYPVVLPESGIAGQSVPVMEADPRSEIPLSEFDIHKHYYNVVPKVAEGDRLVDTSYESTVLEGERFVSEGRPRKGHETEQVYSDEQSDIWSAVGKAAAGGVGVGAALGAATTAVVAAPVVTAVAAGVGAGGLVGAGAAAAFGAKKEVPKDGTDGYSGATHADGGLHPDARDLTPSEQRAATKIAGALAANAAAHTANPDKRRDFGDVALQATAISAWAHHPGEDAAADDEAEARRANESARARAQKEASGAATGEPMSVTIKKMLKRPEGTLFVLFAAMLAPYWLAAHIGLGSIGFFWQLIFGILTGMAAMLLYQELSLYRSRRRLRRAMDIATLGVMDVKDLRVLMNNNVPTHVSFPEFEKVGWLNKSLERMWPYINKAASKMLEETLTPILEMYKPVVLENMKIKKLTLGDVAPVITGARIRNGDKPGEVVLDVKLDWRRGKPNLYLDVNPYLTPPITAKVRDVDVVAWMRIMFAPLTGKDFPCFGAVVLSLQEEPFVDFTVGLEGTSIGMIPGLDGMIDSTIKTAVVDMLLWPSRMVFPIMEGDFRDLEFLPTGVLTVTIIEATGLMKTDIIGKSDPFIFVYVRKLKERIKRTTTKMNDLEPVWNETFEVLVEAPDIQELTLRCMDQETMADAEFIGMAKVPLRQCKPGEVIDKWVDLTPESLIEQRRAGERHVHERVRGRLHFRMRWDPYEKGNEPWRSDDFKKQEEAKRKQMEEEEKEQMKSKGKKGKKK</sequence>
<dbReference type="CDD" id="cd21677">
    <property type="entry name" value="SMP_SYT"/>
    <property type="match status" value="1"/>
</dbReference>
<gene>
    <name evidence="16" type="ORF">KFL_006640030</name>
</gene>
<evidence type="ECO:0000313" key="17">
    <source>
        <dbReference type="Proteomes" id="UP000054558"/>
    </source>
</evidence>
<keyword evidence="6" id="KW-0677">Repeat</keyword>
<feature type="region of interest" description="Disordered" evidence="12">
    <location>
        <begin position="319"/>
        <end position="377"/>
    </location>
</feature>
<dbReference type="PANTHER" id="PTHR10774:SF207">
    <property type="entry name" value="CALCIUM-DEPENDENT LIPID-BINDING PROTEIN"/>
    <property type="match status" value="1"/>
</dbReference>
<dbReference type="GO" id="GO:0016020">
    <property type="term" value="C:membrane"/>
    <property type="evidence" value="ECO:0007669"/>
    <property type="project" value="UniProtKB-SubCell"/>
</dbReference>
<dbReference type="EMBL" id="DF237613">
    <property type="protein sequence ID" value="GAQ90623.1"/>
    <property type="molecule type" value="Genomic_DNA"/>
</dbReference>
<keyword evidence="5" id="KW-0479">Metal-binding</keyword>
<dbReference type="OrthoDB" id="1029639at2759"/>
<feature type="domain" description="C2" evidence="14">
    <location>
        <begin position="1104"/>
        <end position="1228"/>
    </location>
</feature>
<dbReference type="InterPro" id="IPR045050">
    <property type="entry name" value="Synaptotagmin_plant"/>
</dbReference>
<evidence type="ECO:0000256" key="3">
    <source>
        <dbReference type="ARBA" id="ARBA00022448"/>
    </source>
</evidence>
<dbReference type="GO" id="GO:0046872">
    <property type="term" value="F:metal ion binding"/>
    <property type="evidence" value="ECO:0007669"/>
    <property type="project" value="UniProtKB-KW"/>
</dbReference>
<dbReference type="PROSITE" id="PS50004">
    <property type="entry name" value="C2"/>
    <property type="match status" value="1"/>
</dbReference>
<comment type="subcellular location">
    <subcellularLocation>
        <location evidence="1">Membrane</location>
        <topology evidence="1">Single-pass membrane protein</topology>
    </subcellularLocation>
</comment>